<proteinExistence type="predicted"/>
<keyword evidence="1" id="KW-0812">Transmembrane</keyword>
<comment type="caution">
    <text evidence="2">The sequence shown here is derived from an EMBL/GenBank/DDBJ whole genome shotgun (WGS) entry which is preliminary data.</text>
</comment>
<evidence type="ECO:0000313" key="2">
    <source>
        <dbReference type="EMBL" id="RST30174.1"/>
    </source>
</evidence>
<sequence>MQTRLAGAVDHLRVRLVDDVHCSWRWATTWLNLAGTAVLTYALEHEAVVNTLLPFLPASLKPYSPILGLLWGVLVQAARSMKQQRS</sequence>
<name>A0A3S0EL75_9SPHN</name>
<feature type="transmembrane region" description="Helical" evidence="1">
    <location>
        <begin position="63"/>
        <end position="81"/>
    </location>
</feature>
<dbReference type="AlphaFoldDB" id="A0A3S0EL75"/>
<dbReference type="Pfam" id="PF25612">
    <property type="entry name" value="DUF7940"/>
    <property type="match status" value="1"/>
</dbReference>
<gene>
    <name evidence="2" type="ORF">HMF7854_04525</name>
</gene>
<keyword evidence="1" id="KW-0472">Membrane</keyword>
<dbReference type="EMBL" id="RWJF01000001">
    <property type="protein sequence ID" value="RST30174.1"/>
    <property type="molecule type" value="Genomic_DNA"/>
</dbReference>
<dbReference type="InterPro" id="IPR057700">
    <property type="entry name" value="DUF7940"/>
</dbReference>
<dbReference type="RefSeq" id="WP_126718009.1">
    <property type="nucleotide sequence ID" value="NZ_RWJF01000001.1"/>
</dbReference>
<protein>
    <submittedName>
        <fullName evidence="2">Uncharacterized protein</fullName>
    </submittedName>
</protein>
<dbReference type="Proteomes" id="UP000274661">
    <property type="component" value="Unassembled WGS sequence"/>
</dbReference>
<keyword evidence="1" id="KW-1133">Transmembrane helix</keyword>
<evidence type="ECO:0000313" key="3">
    <source>
        <dbReference type="Proteomes" id="UP000274661"/>
    </source>
</evidence>
<evidence type="ECO:0000256" key="1">
    <source>
        <dbReference type="SAM" id="Phobius"/>
    </source>
</evidence>
<organism evidence="2 3">
    <name type="scientific">Sphingomonas ginkgonis</name>
    <dbReference type="NCBI Taxonomy" id="2315330"/>
    <lineage>
        <taxon>Bacteria</taxon>
        <taxon>Pseudomonadati</taxon>
        <taxon>Pseudomonadota</taxon>
        <taxon>Alphaproteobacteria</taxon>
        <taxon>Sphingomonadales</taxon>
        <taxon>Sphingomonadaceae</taxon>
        <taxon>Sphingomonas</taxon>
    </lineage>
</organism>
<accession>A0A3S0EL75</accession>
<reference evidence="2 3" key="1">
    <citation type="submission" date="2018-12" db="EMBL/GenBank/DDBJ databases">
        <title>Sphingomonas sp. HMF7854 Genome sequencing and assembly.</title>
        <authorList>
            <person name="Cha I."/>
            <person name="Kang H."/>
            <person name="Kim H."/>
            <person name="Kang J."/>
            <person name="Joh K."/>
        </authorList>
    </citation>
    <scope>NUCLEOTIDE SEQUENCE [LARGE SCALE GENOMIC DNA]</scope>
    <source>
        <strain evidence="2 3">HMF7854</strain>
    </source>
</reference>
<keyword evidence="3" id="KW-1185">Reference proteome</keyword>
<feature type="transmembrane region" description="Helical" evidence="1">
    <location>
        <begin position="23"/>
        <end position="43"/>
    </location>
</feature>